<protein>
    <recommendedName>
        <fullName evidence="3">NACHT domain-containing protein</fullName>
    </recommendedName>
</protein>
<proteinExistence type="predicted"/>
<dbReference type="OrthoDB" id="6693298at2759"/>
<evidence type="ECO:0000313" key="2">
    <source>
        <dbReference type="Proteomes" id="UP000494106"/>
    </source>
</evidence>
<dbReference type="InterPro" id="IPR027417">
    <property type="entry name" value="P-loop_NTPase"/>
</dbReference>
<dbReference type="Proteomes" id="UP000494106">
    <property type="component" value="Unassembled WGS sequence"/>
</dbReference>
<evidence type="ECO:0008006" key="3">
    <source>
        <dbReference type="Google" id="ProtNLM"/>
    </source>
</evidence>
<comment type="caution">
    <text evidence="1">The sequence shown here is derived from an EMBL/GenBank/DDBJ whole genome shotgun (WGS) entry which is preliminary data.</text>
</comment>
<sequence>MARRRIFTVKENHLDNVMILVVYLKLTEGSAIRNTLYTLLVASNPTMDVVYKKRFGTSGISGQLYETKLISLILFRLLHDDSVEEFYLASNMDEIGSFDDICLKMKIVGQSRPIVLFIQVKHRDNDDKFLTLDNKNDAVKWSDSILKIKKKINSNKSNDKLFSGDIDETEYVFVLYTNANCDFDSHDEFESDYASCLNNLIATSATVGSRPLYNEKDIEEFGEKILKEEIAILVERFAKFLGEKTNQTMNIMNDEYILRYHVILSQKIVNVSKIQTEDDTHESKWRTLTFRKEFFNSDDEYVALFRYYLYEQILKNQVKTRRQNSGPEKKPALDRSMSEPNAFTEKLITVFLSEPTAEALSPLIENQITFNKMGKLEFFTERPVNQAKKISQINVSQSTIDLAKEIAAKTKLLSLQLKVPVAFGNIDLAISGGQKKIERRLHHLTDVIVGLCLNSTQNEFNHKIVRIDDTIDSGLLSANGGLATTVGNILTYDDNTNLLKFADDYTLLQDNAKSLYLKLKHKIENLHEYRFEVNTTKFPKLSFDCANIAREFLSKLVIYTKQSNHYEVEDILKKDIQKYLSADPRNCPVSADSVFLYYHNVIQKWWMSPKTGPYLTKTSDIFVQAINNTVVEPQLSALQNTFYMTNIKYFGCNFTENTLKSFKLSDVFSTIILVTDITALTAIKVIQCLRNTYFSNKYTVLDFECVLNLPTTAFCALDAELRKTEKTIIMVFDNTHVSGGLRIRLYELAQAMKEKQVIMITNRALIEVIKECFTNSEVVHDETQSLNALTPESRQDIIKNARVIFQGKEISLEVVADDESVAFIKGPVLNKIIRNEPISLGTSLSNSNYEEIKDLYVDRRVSQSTDDAYGETDYNNVRFVKTFRDIDDDAVLITAAPGMGKSTLLTHLSLKTKDLDEKLWVVRINLLDYSKEFYRWQENKTNVNTVEMLKFMCHVILKNNNISIDLKEENNKMYLDNCVNDEWVLFELNMFLHFYNERKLMFLFDGFDEICPHYKENVIKFFEVVRNFPQKNKMWVTSRPYSDILPDLHRALGKSYKLEHMSDSEQAIYLKSIWRVKLIFGKLNEVQLKNISTYMTFISEIMSSMYSPDALHFRFRKIYYIFFEFVKSHFPHIITRRGYPSYRDRNIIYHTLPEERGAPKAMMVEILSDDQRPSVENTEVDTLLGTPLLLYFIAEYFLQVIDTSESITKWQLGMNILSIYEMFIESKLKKVLFQDKNKMDVYNPDIMSKFEKERAECVMLHKKIATYVLLGSPIFNGLMLDEFKEMDPLYEGGLEEFNSIINTIKTGAEKTGLISHVTADDVPVFIHRTFTEYFAAEFICDILKSNKYEFEKKKLLYTTTHICHKNDVFPWISKKKEMDEDLKGIIREIEDTNPLLLTWYKNFMATANWPLELYIRIMNSSQEDYEKDYFNQFNEHYAYRVLFKLQPKDREVQLKKFQKNLIVKMRPHLRKFFAPICSAGKKSWLRRAISYN</sequence>
<dbReference type="EMBL" id="CADEBC010000555">
    <property type="protein sequence ID" value="CAB3252296.1"/>
    <property type="molecule type" value="Genomic_DNA"/>
</dbReference>
<accession>A0A8S1B2V4</accession>
<organism evidence="1 2">
    <name type="scientific">Arctia plantaginis</name>
    <name type="common">Wood tiger moth</name>
    <name type="synonym">Phalaena plantaginis</name>
    <dbReference type="NCBI Taxonomy" id="874455"/>
    <lineage>
        <taxon>Eukaryota</taxon>
        <taxon>Metazoa</taxon>
        <taxon>Ecdysozoa</taxon>
        <taxon>Arthropoda</taxon>
        <taxon>Hexapoda</taxon>
        <taxon>Insecta</taxon>
        <taxon>Pterygota</taxon>
        <taxon>Neoptera</taxon>
        <taxon>Endopterygota</taxon>
        <taxon>Lepidoptera</taxon>
        <taxon>Glossata</taxon>
        <taxon>Ditrysia</taxon>
        <taxon>Noctuoidea</taxon>
        <taxon>Erebidae</taxon>
        <taxon>Arctiinae</taxon>
        <taxon>Arctia</taxon>
    </lineage>
</organism>
<dbReference type="SUPFAM" id="SSF52540">
    <property type="entry name" value="P-loop containing nucleoside triphosphate hydrolases"/>
    <property type="match status" value="1"/>
</dbReference>
<dbReference type="Gene3D" id="3.40.50.300">
    <property type="entry name" value="P-loop containing nucleotide triphosphate hydrolases"/>
    <property type="match status" value="1"/>
</dbReference>
<keyword evidence="2" id="KW-1185">Reference proteome</keyword>
<reference evidence="1 2" key="1">
    <citation type="submission" date="2020-04" db="EMBL/GenBank/DDBJ databases">
        <authorList>
            <person name="Wallbank WR R."/>
            <person name="Pardo Diaz C."/>
            <person name="Kozak K."/>
            <person name="Martin S."/>
            <person name="Jiggins C."/>
            <person name="Moest M."/>
            <person name="Warren A I."/>
            <person name="Byers J.R.P. K."/>
            <person name="Montejo-Kovacevich G."/>
            <person name="Yen C E."/>
        </authorList>
    </citation>
    <scope>NUCLEOTIDE SEQUENCE [LARGE SCALE GENOMIC DNA]</scope>
</reference>
<evidence type="ECO:0000313" key="1">
    <source>
        <dbReference type="EMBL" id="CAB3252296.1"/>
    </source>
</evidence>
<gene>
    <name evidence="1" type="ORF">APLA_LOCUS13439</name>
</gene>
<dbReference type="PANTHER" id="PTHR46844">
    <property type="entry name" value="SLR5058 PROTEIN"/>
    <property type="match status" value="1"/>
</dbReference>
<name>A0A8S1B2V4_ARCPL</name>
<dbReference type="PANTHER" id="PTHR46844:SF1">
    <property type="entry name" value="SLR5058 PROTEIN"/>
    <property type="match status" value="1"/>
</dbReference>